<organism evidence="1 2">
    <name type="scientific">Elysia crispata</name>
    <name type="common">lettuce slug</name>
    <dbReference type="NCBI Taxonomy" id="231223"/>
    <lineage>
        <taxon>Eukaryota</taxon>
        <taxon>Metazoa</taxon>
        <taxon>Spiralia</taxon>
        <taxon>Lophotrochozoa</taxon>
        <taxon>Mollusca</taxon>
        <taxon>Gastropoda</taxon>
        <taxon>Heterobranchia</taxon>
        <taxon>Euthyneura</taxon>
        <taxon>Panpulmonata</taxon>
        <taxon>Sacoglossa</taxon>
        <taxon>Placobranchoidea</taxon>
        <taxon>Plakobranchidae</taxon>
        <taxon>Elysia</taxon>
    </lineage>
</organism>
<evidence type="ECO:0000313" key="2">
    <source>
        <dbReference type="Proteomes" id="UP001283361"/>
    </source>
</evidence>
<name>A0AAE0ZCD9_9GAST</name>
<dbReference type="Proteomes" id="UP001283361">
    <property type="component" value="Unassembled WGS sequence"/>
</dbReference>
<dbReference type="EMBL" id="JAWDGP010004193">
    <property type="protein sequence ID" value="KAK3766822.1"/>
    <property type="molecule type" value="Genomic_DNA"/>
</dbReference>
<protein>
    <submittedName>
        <fullName evidence="1">Uncharacterized protein</fullName>
    </submittedName>
</protein>
<sequence length="225" mass="24139">MPDAPGAETRDLGDLQQQLIGESEAPLGVAGMKLVSGSVKNDSYGLPCDLIEWSHKPKWPAIVQGGGNANRGGLHSGVSLDLHEKLERATALVTGNWQTQSKTLVDTSSGESQLIPLVSGIRSTTQEVSAIVAACPLISGNHFPLRVSILSEDLGALIVREGNSTPVRKAASWRAGRQDDLSARSCIAGPEQRSPFFTCQPNWCPETNQIHFSSITWENSETNVR</sequence>
<reference evidence="1" key="1">
    <citation type="journal article" date="2023" name="G3 (Bethesda)">
        <title>A reference genome for the long-term kleptoplast-retaining sea slug Elysia crispata morphotype clarki.</title>
        <authorList>
            <person name="Eastman K.E."/>
            <person name="Pendleton A.L."/>
            <person name="Shaikh M.A."/>
            <person name="Suttiyut T."/>
            <person name="Ogas R."/>
            <person name="Tomko P."/>
            <person name="Gavelis G."/>
            <person name="Widhalm J.R."/>
            <person name="Wisecaver J.H."/>
        </authorList>
    </citation>
    <scope>NUCLEOTIDE SEQUENCE</scope>
    <source>
        <strain evidence="1">ECLA1</strain>
    </source>
</reference>
<evidence type="ECO:0000313" key="1">
    <source>
        <dbReference type="EMBL" id="KAK3766822.1"/>
    </source>
</evidence>
<accession>A0AAE0ZCD9</accession>
<dbReference type="AlphaFoldDB" id="A0AAE0ZCD9"/>
<comment type="caution">
    <text evidence="1">The sequence shown here is derived from an EMBL/GenBank/DDBJ whole genome shotgun (WGS) entry which is preliminary data.</text>
</comment>
<proteinExistence type="predicted"/>
<gene>
    <name evidence="1" type="ORF">RRG08_051967</name>
</gene>
<keyword evidence="2" id="KW-1185">Reference proteome</keyword>